<dbReference type="SUPFAM" id="SSF143081">
    <property type="entry name" value="BB1717-like"/>
    <property type="match status" value="1"/>
</dbReference>
<gene>
    <name evidence="9" type="ORF">GCM10007359_03690</name>
</gene>
<evidence type="ECO:0000256" key="7">
    <source>
        <dbReference type="ARBA" id="ARBA00023239"/>
    </source>
</evidence>
<evidence type="ECO:0000313" key="9">
    <source>
        <dbReference type="EMBL" id="GGH57983.1"/>
    </source>
</evidence>
<reference evidence="9 10" key="1">
    <citation type="journal article" date="2014" name="Int. J. Syst. Evol. Microbiol.">
        <title>Complete genome sequence of Corynebacterium casei LMG S-19264T (=DSM 44701T), isolated from a smear-ripened cheese.</title>
        <authorList>
            <consortium name="US DOE Joint Genome Institute (JGI-PGF)"/>
            <person name="Walter F."/>
            <person name="Albersmeier A."/>
            <person name="Kalinowski J."/>
            <person name="Ruckert C."/>
        </authorList>
    </citation>
    <scope>NUCLEOTIDE SEQUENCE [LARGE SCALE GENOMIC DNA]</scope>
    <source>
        <strain evidence="9 10">CCM 8669</strain>
    </source>
</reference>
<keyword evidence="7" id="KW-0456">Lyase</keyword>
<evidence type="ECO:0000256" key="6">
    <source>
        <dbReference type="ARBA" id="ARBA00023125"/>
    </source>
</evidence>
<protein>
    <recommendedName>
        <fullName evidence="8">Abasic site processing protein</fullName>
        <ecNumber evidence="8">3.4.-.-</ecNumber>
    </recommendedName>
</protein>
<comment type="similarity">
    <text evidence="1 8">Belongs to the SOS response-associated peptidase family.</text>
</comment>
<keyword evidence="4 8" id="KW-0378">Hydrolase</keyword>
<name>A0A917ILH6_9MICC</name>
<keyword evidence="5" id="KW-0190">Covalent protein-DNA linkage</keyword>
<dbReference type="InterPro" id="IPR003738">
    <property type="entry name" value="SRAP"/>
</dbReference>
<dbReference type="EC" id="3.4.-.-" evidence="8"/>
<dbReference type="PANTHER" id="PTHR13604">
    <property type="entry name" value="DC12-RELATED"/>
    <property type="match status" value="1"/>
</dbReference>
<comment type="caution">
    <text evidence="9">The sequence shown here is derived from an EMBL/GenBank/DDBJ whole genome shotgun (WGS) entry which is preliminary data.</text>
</comment>
<dbReference type="GO" id="GO:0106300">
    <property type="term" value="P:protein-DNA covalent cross-linking repair"/>
    <property type="evidence" value="ECO:0007669"/>
    <property type="project" value="InterPro"/>
</dbReference>
<dbReference type="GO" id="GO:0008233">
    <property type="term" value="F:peptidase activity"/>
    <property type="evidence" value="ECO:0007669"/>
    <property type="project" value="UniProtKB-KW"/>
</dbReference>
<dbReference type="EMBL" id="BMDC01000001">
    <property type="protein sequence ID" value="GGH57983.1"/>
    <property type="molecule type" value="Genomic_DNA"/>
</dbReference>
<evidence type="ECO:0000256" key="1">
    <source>
        <dbReference type="ARBA" id="ARBA00008136"/>
    </source>
</evidence>
<evidence type="ECO:0000256" key="2">
    <source>
        <dbReference type="ARBA" id="ARBA00022670"/>
    </source>
</evidence>
<dbReference type="Gene3D" id="3.90.1680.10">
    <property type="entry name" value="SOS response associated peptidase-like"/>
    <property type="match status" value="1"/>
</dbReference>
<evidence type="ECO:0000256" key="4">
    <source>
        <dbReference type="ARBA" id="ARBA00022801"/>
    </source>
</evidence>
<evidence type="ECO:0000313" key="10">
    <source>
        <dbReference type="Proteomes" id="UP000600171"/>
    </source>
</evidence>
<keyword evidence="10" id="KW-1185">Reference proteome</keyword>
<dbReference type="PANTHER" id="PTHR13604:SF0">
    <property type="entry name" value="ABASIC SITE PROCESSING PROTEIN HMCES"/>
    <property type="match status" value="1"/>
</dbReference>
<dbReference type="GO" id="GO:0016829">
    <property type="term" value="F:lyase activity"/>
    <property type="evidence" value="ECO:0007669"/>
    <property type="project" value="UniProtKB-KW"/>
</dbReference>
<organism evidence="9 10">
    <name type="scientific">Rothia aerolata</name>
    <dbReference type="NCBI Taxonomy" id="1812262"/>
    <lineage>
        <taxon>Bacteria</taxon>
        <taxon>Bacillati</taxon>
        <taxon>Actinomycetota</taxon>
        <taxon>Actinomycetes</taxon>
        <taxon>Micrococcales</taxon>
        <taxon>Micrococcaceae</taxon>
        <taxon>Rothia</taxon>
    </lineage>
</organism>
<dbReference type="GO" id="GO:0003697">
    <property type="term" value="F:single-stranded DNA binding"/>
    <property type="evidence" value="ECO:0007669"/>
    <property type="project" value="InterPro"/>
</dbReference>
<evidence type="ECO:0000256" key="5">
    <source>
        <dbReference type="ARBA" id="ARBA00023124"/>
    </source>
</evidence>
<dbReference type="RefSeq" id="WP_229723098.1">
    <property type="nucleotide sequence ID" value="NZ_BMDC01000001.1"/>
</dbReference>
<dbReference type="AlphaFoldDB" id="A0A917ILH6"/>
<dbReference type="Pfam" id="PF02586">
    <property type="entry name" value="SRAP"/>
    <property type="match status" value="1"/>
</dbReference>
<dbReference type="Proteomes" id="UP000600171">
    <property type="component" value="Unassembled WGS sequence"/>
</dbReference>
<keyword evidence="3" id="KW-0227">DNA damage</keyword>
<sequence>MCGRYVLDFDHGVYMAGVPLEAPIQNFNVAPTHTVPIIIDNFTGLEPAQTALLVHGQAGETGQAGGGVTPNRELHAARWGLLPTWAEDASFSAKAFNARSETIFEKPTFRQAATAGHCAIPVSGYYEWKTETTTAGKQVKTPHFIHRADQDPIYFAGLYSWWKITEKEAHNPKSPYANRAGDWLLTCSIITMKSPDDLDLADLATSGRPEATPTALSHLHNRLPVPLHFTGEPTDALTRWLQSGKAPGRPVTQPSGVLTQDARVALAEILDQAYAQTTGWELYPVSTDVGNVRNNGPHLIEPAQDLLSGL</sequence>
<dbReference type="InterPro" id="IPR036590">
    <property type="entry name" value="SRAP-like"/>
</dbReference>
<evidence type="ECO:0000256" key="3">
    <source>
        <dbReference type="ARBA" id="ARBA00022763"/>
    </source>
</evidence>
<keyword evidence="6" id="KW-0238">DNA-binding</keyword>
<proteinExistence type="inferred from homology"/>
<keyword evidence="2 8" id="KW-0645">Protease</keyword>
<accession>A0A917ILH6</accession>
<dbReference type="GO" id="GO:0006508">
    <property type="term" value="P:proteolysis"/>
    <property type="evidence" value="ECO:0007669"/>
    <property type="project" value="UniProtKB-KW"/>
</dbReference>
<evidence type="ECO:0000256" key="8">
    <source>
        <dbReference type="RuleBase" id="RU364100"/>
    </source>
</evidence>